<reference evidence="1 2" key="1">
    <citation type="submission" date="2016-10" db="EMBL/GenBank/DDBJ databases">
        <authorList>
            <person name="de Groot N.N."/>
        </authorList>
    </citation>
    <scope>NUCLEOTIDE SEQUENCE [LARGE SCALE GENOMIC DNA]</scope>
    <source>
        <strain evidence="1 2">S5-249</strain>
    </source>
</reference>
<dbReference type="OrthoDB" id="7566477at2"/>
<dbReference type="AlphaFoldDB" id="A0A1I6LN20"/>
<dbReference type="InterPro" id="IPR011990">
    <property type="entry name" value="TPR-like_helical_dom_sf"/>
</dbReference>
<sequence length="238" mass="24462">MLLPLILLLQAATPQSRYDACVALTRSDPAKAVATADAWRIGGGGLPARQCLGLAFVAQERFGPAVIAFEQAAQEAEIQRDGRAATLWVQAANAALAGDDAAKARNCLDRALALPVLAGPLRGEALLDRGRADVALGDTTRARADIDEALTLVAADPMAWLLSATLARRTGDAPRATKDIAEALRLAGDDAAVQFEAGNIAALAGRDADARTAWEKAAKIAPASPAGQAATKALAGQP</sequence>
<dbReference type="SMART" id="SM00028">
    <property type="entry name" value="TPR"/>
    <property type="match status" value="4"/>
</dbReference>
<protein>
    <submittedName>
        <fullName evidence="1">Tetratricopeptide repeat-containing protein</fullName>
    </submittedName>
</protein>
<evidence type="ECO:0000313" key="2">
    <source>
        <dbReference type="Proteomes" id="UP000198824"/>
    </source>
</evidence>
<keyword evidence="2" id="KW-1185">Reference proteome</keyword>
<dbReference type="SUPFAM" id="SSF48452">
    <property type="entry name" value="TPR-like"/>
    <property type="match status" value="1"/>
</dbReference>
<evidence type="ECO:0000313" key="1">
    <source>
        <dbReference type="EMBL" id="SFS04841.1"/>
    </source>
</evidence>
<dbReference type="Proteomes" id="UP000198824">
    <property type="component" value="Unassembled WGS sequence"/>
</dbReference>
<gene>
    <name evidence="1" type="ORF">SAMN05192580_3003</name>
</gene>
<organism evidence="1 2">
    <name type="scientific">Sphingomonas jatrophae</name>
    <dbReference type="NCBI Taxonomy" id="1166337"/>
    <lineage>
        <taxon>Bacteria</taxon>
        <taxon>Pseudomonadati</taxon>
        <taxon>Pseudomonadota</taxon>
        <taxon>Alphaproteobacteria</taxon>
        <taxon>Sphingomonadales</taxon>
        <taxon>Sphingomonadaceae</taxon>
        <taxon>Sphingomonas</taxon>
    </lineage>
</organism>
<dbReference type="InterPro" id="IPR019734">
    <property type="entry name" value="TPR_rpt"/>
</dbReference>
<dbReference type="RefSeq" id="WP_093315782.1">
    <property type="nucleotide sequence ID" value="NZ_FOZG01000002.1"/>
</dbReference>
<name>A0A1I6LN20_9SPHN</name>
<dbReference type="STRING" id="1166337.SAMN05192580_3003"/>
<dbReference type="Pfam" id="PF13432">
    <property type="entry name" value="TPR_16"/>
    <property type="match status" value="2"/>
</dbReference>
<proteinExistence type="predicted"/>
<dbReference type="Gene3D" id="1.25.40.10">
    <property type="entry name" value="Tetratricopeptide repeat domain"/>
    <property type="match status" value="1"/>
</dbReference>
<dbReference type="EMBL" id="FOZG01000002">
    <property type="protein sequence ID" value="SFS04841.1"/>
    <property type="molecule type" value="Genomic_DNA"/>
</dbReference>
<accession>A0A1I6LN20</accession>